<evidence type="ECO:0000256" key="1">
    <source>
        <dbReference type="SAM" id="MobiDB-lite"/>
    </source>
</evidence>
<feature type="compositionally biased region" description="Basic and acidic residues" evidence="1">
    <location>
        <begin position="100"/>
        <end position="116"/>
    </location>
</feature>
<proteinExistence type="predicted"/>
<name>A0A8J2NUX3_9HEXA</name>
<comment type="caution">
    <text evidence="2">The sequence shown here is derived from an EMBL/GenBank/DDBJ whole genome shotgun (WGS) entry which is preliminary data.</text>
</comment>
<evidence type="ECO:0000313" key="2">
    <source>
        <dbReference type="EMBL" id="CAG7719462.1"/>
    </source>
</evidence>
<organism evidence="2 3">
    <name type="scientific">Allacma fusca</name>
    <dbReference type="NCBI Taxonomy" id="39272"/>
    <lineage>
        <taxon>Eukaryota</taxon>
        <taxon>Metazoa</taxon>
        <taxon>Ecdysozoa</taxon>
        <taxon>Arthropoda</taxon>
        <taxon>Hexapoda</taxon>
        <taxon>Collembola</taxon>
        <taxon>Symphypleona</taxon>
        <taxon>Sminthuridae</taxon>
        <taxon>Allacma</taxon>
    </lineage>
</organism>
<gene>
    <name evidence="2" type="ORF">AFUS01_LOCUS8786</name>
</gene>
<feature type="region of interest" description="Disordered" evidence="1">
    <location>
        <begin position="40"/>
        <end position="116"/>
    </location>
</feature>
<dbReference type="Proteomes" id="UP000708208">
    <property type="component" value="Unassembled WGS sequence"/>
</dbReference>
<feature type="compositionally biased region" description="Polar residues" evidence="1">
    <location>
        <begin position="69"/>
        <end position="82"/>
    </location>
</feature>
<dbReference type="OrthoDB" id="8023995at2759"/>
<evidence type="ECO:0000313" key="3">
    <source>
        <dbReference type="Proteomes" id="UP000708208"/>
    </source>
</evidence>
<protein>
    <submittedName>
        <fullName evidence="2">Uncharacterized protein</fullName>
    </submittedName>
</protein>
<accession>A0A8J2NUX3</accession>
<keyword evidence="3" id="KW-1185">Reference proteome</keyword>
<sequence length="380" mass="43693">MGAHRSSVYSEYLDPFDLDLAPPATPTPMYYPMEVLEPLEIPEPPNLADGLEEQDNIPTPFDLNEKDPNSASSLDTPRNSPTHETEMDELEIINMNIQSKSEEKDNLEKQLKEEKDRQSKCNLKNLEAVVKRLQSDQDKLLEQKSLAEGKVFEIEREVKKCPQIADLDLSSQEYKAEYDAMHDEWMKNQNKVLQRNHTIRKHQNAQTIADNVQNEIEIIDMLVKLALPNMKLHHDHFQRKIVKYGIGIRTVFRALIRDRNYTGDFAISHEDTTLMCYVSLDKSSDDRAKQNMDVKNGQQVVANKKGIQEFASSMSGGESQEFLMKVAESKPHSQFFLFTPLALDITTPGKDNCTTIRLFKNHGNKERQEDEVRKPSMRTK</sequence>
<dbReference type="AlphaFoldDB" id="A0A8J2NUX3"/>
<reference evidence="2" key="1">
    <citation type="submission" date="2021-06" db="EMBL/GenBank/DDBJ databases">
        <authorList>
            <person name="Hodson N. C."/>
            <person name="Mongue J. A."/>
            <person name="Jaron S. K."/>
        </authorList>
    </citation>
    <scope>NUCLEOTIDE SEQUENCE</scope>
</reference>
<dbReference type="EMBL" id="CAJVCH010061548">
    <property type="protein sequence ID" value="CAG7719462.1"/>
    <property type="molecule type" value="Genomic_DNA"/>
</dbReference>